<dbReference type="eggNOG" id="COG1943">
    <property type="taxonomic scope" value="Bacteria"/>
</dbReference>
<feature type="domain" description="Transposase IS200-like" evidence="1">
    <location>
        <begin position="12"/>
        <end position="129"/>
    </location>
</feature>
<dbReference type="Gene3D" id="3.30.70.1290">
    <property type="entry name" value="Transposase IS200-like"/>
    <property type="match status" value="1"/>
</dbReference>
<evidence type="ECO:0000313" key="2">
    <source>
        <dbReference type="EMBL" id="CAE21005.1"/>
    </source>
</evidence>
<dbReference type="KEGG" id="pmt:PMT_0830"/>
<dbReference type="InterPro" id="IPR002686">
    <property type="entry name" value="Transposase_17"/>
</dbReference>
<organism evidence="2 3">
    <name type="scientific">Prochlorococcus marinus (strain MIT 9313)</name>
    <dbReference type="NCBI Taxonomy" id="74547"/>
    <lineage>
        <taxon>Bacteria</taxon>
        <taxon>Bacillati</taxon>
        <taxon>Cyanobacteriota</taxon>
        <taxon>Cyanophyceae</taxon>
        <taxon>Synechococcales</taxon>
        <taxon>Prochlorococcaceae</taxon>
        <taxon>Prochlorococcus</taxon>
    </lineage>
</organism>
<dbReference type="GO" id="GO:0006313">
    <property type="term" value="P:DNA transposition"/>
    <property type="evidence" value="ECO:0007669"/>
    <property type="project" value="InterPro"/>
</dbReference>
<dbReference type="PANTHER" id="PTHR34322">
    <property type="entry name" value="TRANSPOSASE, Y1_TNP DOMAIN-CONTAINING"/>
    <property type="match status" value="1"/>
</dbReference>
<dbReference type="PANTHER" id="PTHR34322:SF2">
    <property type="entry name" value="TRANSPOSASE IS200-LIKE DOMAIN-CONTAINING PROTEIN"/>
    <property type="match status" value="1"/>
</dbReference>
<name>Q7V7B9_PROMM</name>
<dbReference type="HOGENOM" id="CLU_1085177_0_0_3"/>
<dbReference type="GO" id="GO:0003677">
    <property type="term" value="F:DNA binding"/>
    <property type="evidence" value="ECO:0007669"/>
    <property type="project" value="InterPro"/>
</dbReference>
<dbReference type="EMBL" id="BX548175">
    <property type="protein sequence ID" value="CAE21005.1"/>
    <property type="molecule type" value="Genomic_DNA"/>
</dbReference>
<dbReference type="AlphaFoldDB" id="Q7V7B9"/>
<proteinExistence type="predicted"/>
<dbReference type="GO" id="GO:0004803">
    <property type="term" value="F:transposase activity"/>
    <property type="evidence" value="ECO:0007669"/>
    <property type="project" value="InterPro"/>
</dbReference>
<dbReference type="Proteomes" id="UP000001423">
    <property type="component" value="Chromosome"/>
</dbReference>
<dbReference type="SMR" id="Q7V7B9"/>
<sequence>MRAKVRAKRLLPSGCSFHITLRCNSRQFLIAKALRRDVLLAVLNKAQQKFPVRVYGLCLMANHLHLLVKPTDAKDLPRLMHWFAWYSAMALNRLSGRCGHFWEARYFSTPIHPKDHRRELNTLRYIHANPKAAGVRKGFYDPYSNYGHYVRLQSDGISEWHPSFLQLASSLKGCSRRYERFCERYRHQAKAGAKCHWGSRMLKRFVQSSRSNRSKRKRISPGQQQLPFAFDIRLNQIPEEWHQVAVRFRKTNGIRDGDSRLLLW</sequence>
<evidence type="ECO:0000259" key="1">
    <source>
        <dbReference type="SMART" id="SM01321"/>
    </source>
</evidence>
<dbReference type="RefSeq" id="WP_011130208.1">
    <property type="nucleotide sequence ID" value="NC_005071.1"/>
</dbReference>
<reference evidence="2 3" key="1">
    <citation type="journal article" date="2003" name="Nature">
        <title>Genome divergence in two Prochlorococcus ecotypes reflects oceanic niche differentiation.</title>
        <authorList>
            <person name="Rocap G."/>
            <person name="Larimer F.W."/>
            <person name="Lamerdin J.E."/>
            <person name="Malfatti S."/>
            <person name="Chain P."/>
            <person name="Ahlgren N.A."/>
            <person name="Arellano A."/>
            <person name="Coleman M."/>
            <person name="Hauser L."/>
            <person name="Hess W.R."/>
            <person name="Johnson Z.I."/>
            <person name="Land M.L."/>
            <person name="Lindell D."/>
            <person name="Post A.F."/>
            <person name="Regala W."/>
            <person name="Shah M."/>
            <person name="Shaw S.L."/>
            <person name="Steglich C."/>
            <person name="Sullivan M.B."/>
            <person name="Ting C.S."/>
            <person name="Tolonen A."/>
            <person name="Webb E.A."/>
            <person name="Zinser E.R."/>
            <person name="Chisholm S.W."/>
        </authorList>
    </citation>
    <scope>NUCLEOTIDE SEQUENCE [LARGE SCALE GENOMIC DNA]</scope>
    <source>
        <strain evidence="3">MIT 9313</strain>
    </source>
</reference>
<dbReference type="Pfam" id="PF01797">
    <property type="entry name" value="Y1_Tnp"/>
    <property type="match status" value="1"/>
</dbReference>
<dbReference type="InterPro" id="IPR036515">
    <property type="entry name" value="Transposase_17_sf"/>
</dbReference>
<protein>
    <recommendedName>
        <fullName evidence="1">Transposase IS200-like domain-containing protein</fullName>
    </recommendedName>
</protein>
<gene>
    <name evidence="2" type="ordered locus">PMT_0830</name>
</gene>
<accession>Q7V7B9</accession>
<evidence type="ECO:0000313" key="3">
    <source>
        <dbReference type="Proteomes" id="UP000001423"/>
    </source>
</evidence>
<keyword evidence="3" id="KW-1185">Reference proteome</keyword>
<dbReference type="SMART" id="SM01321">
    <property type="entry name" value="Y1_Tnp"/>
    <property type="match status" value="1"/>
</dbReference>
<dbReference type="OrthoDB" id="9788881at2"/>
<dbReference type="SUPFAM" id="SSF143422">
    <property type="entry name" value="Transposase IS200-like"/>
    <property type="match status" value="1"/>
</dbReference>